<dbReference type="PANTHER" id="PTHR35392">
    <property type="entry name" value="ZN(II)2CYS6 TRANSCRIPTION FACTOR (EUROFUNG)-RELATED-RELATED"/>
    <property type="match status" value="1"/>
</dbReference>
<comment type="caution">
    <text evidence="1">The sequence shown here is derived from an EMBL/GenBank/DDBJ whole genome shotgun (WGS) entry which is preliminary data.</text>
</comment>
<dbReference type="PANTHER" id="PTHR35392:SF3">
    <property type="entry name" value="ZN(2)-C6 FUNGAL-TYPE DOMAIN-CONTAINING PROTEIN"/>
    <property type="match status" value="1"/>
</dbReference>
<dbReference type="EMBL" id="JAZGSY010000338">
    <property type="protein sequence ID" value="KAL1837019.1"/>
    <property type="molecule type" value="Genomic_DNA"/>
</dbReference>
<name>A0ABR3V5H8_HUMIN</name>
<reference evidence="1 2" key="1">
    <citation type="journal article" date="2024" name="Commun. Biol.">
        <title>Comparative genomic analysis of thermophilic fungi reveals convergent evolutionary adaptations and gene losses.</title>
        <authorList>
            <person name="Steindorff A.S."/>
            <person name="Aguilar-Pontes M.V."/>
            <person name="Robinson A.J."/>
            <person name="Andreopoulos B."/>
            <person name="LaButti K."/>
            <person name="Kuo A."/>
            <person name="Mondo S."/>
            <person name="Riley R."/>
            <person name="Otillar R."/>
            <person name="Haridas S."/>
            <person name="Lipzen A."/>
            <person name="Grimwood J."/>
            <person name="Schmutz J."/>
            <person name="Clum A."/>
            <person name="Reid I.D."/>
            <person name="Moisan M.C."/>
            <person name="Butler G."/>
            <person name="Nguyen T.T.M."/>
            <person name="Dewar K."/>
            <person name="Conant G."/>
            <person name="Drula E."/>
            <person name="Henrissat B."/>
            <person name="Hansel C."/>
            <person name="Singer S."/>
            <person name="Hutchinson M.I."/>
            <person name="de Vries R.P."/>
            <person name="Natvig D.O."/>
            <person name="Powell A.J."/>
            <person name="Tsang A."/>
            <person name="Grigoriev I.V."/>
        </authorList>
    </citation>
    <scope>NUCLEOTIDE SEQUENCE [LARGE SCALE GENOMIC DNA]</scope>
    <source>
        <strain evidence="1 2">CBS 620.91</strain>
    </source>
</reference>
<dbReference type="Proteomes" id="UP001583172">
    <property type="component" value="Unassembled WGS sequence"/>
</dbReference>
<proteinExistence type="predicted"/>
<evidence type="ECO:0000313" key="1">
    <source>
        <dbReference type="EMBL" id="KAL1837019.1"/>
    </source>
</evidence>
<accession>A0ABR3V5H8</accession>
<protein>
    <submittedName>
        <fullName evidence="1">Uncharacterized protein</fullName>
    </submittedName>
</protein>
<gene>
    <name evidence="1" type="ORF">VTJ49DRAFT_4388</name>
</gene>
<evidence type="ECO:0000313" key="2">
    <source>
        <dbReference type="Proteomes" id="UP001583172"/>
    </source>
</evidence>
<dbReference type="InterPro" id="IPR052973">
    <property type="entry name" value="Fungal_sec-metab_reg_TF"/>
</dbReference>
<sequence length="417" mass="47533">MVRSNSQGVDRQLDQPNFQEAAYLGDLWIACHEATDDPVEEDHRAAWALVSGAITNESVDAIFVINIAQGLCHHPLRTKVRRFTPWETDVTHRRYVDSGIPKSQDTGAFCLADVETTAKEFSDYVERYAFSGLTEAFEGSDSIVRDVFSMIARHYYSLPDDDHDATWNTRKSPGQKEFLQKLVYLWFAIRLGSGSAWLDGEERLGIGPGSGDGHPLPGRVSVPRLVVAQFDSIRCERFYKPYTQDVLRRLEALLGSHHKESWFTVFLATFLLLHLTSDSSADRHRHSKQNQEVNPRETRYGALNHPLTAWVEEVHQSAAMLLAHWHYFKRCDLTMLDQDDVDDGKPLAFLEPYQSEFVKDMASRMKARLPFIPTTPAQGCWEHELFWVSKMFTSKPGKRGWSAPEIFTRANPSVGRD</sequence>
<keyword evidence="2" id="KW-1185">Reference proteome</keyword>
<organism evidence="1 2">
    <name type="scientific">Humicola insolens</name>
    <name type="common">Soft-rot fungus</name>
    <dbReference type="NCBI Taxonomy" id="85995"/>
    <lineage>
        <taxon>Eukaryota</taxon>
        <taxon>Fungi</taxon>
        <taxon>Dikarya</taxon>
        <taxon>Ascomycota</taxon>
        <taxon>Pezizomycotina</taxon>
        <taxon>Sordariomycetes</taxon>
        <taxon>Sordariomycetidae</taxon>
        <taxon>Sordariales</taxon>
        <taxon>Chaetomiaceae</taxon>
        <taxon>Mycothermus</taxon>
    </lineage>
</organism>